<dbReference type="Proteomes" id="UP000069705">
    <property type="component" value="Unassembled WGS sequence"/>
</dbReference>
<dbReference type="InterPro" id="IPR011032">
    <property type="entry name" value="GroES-like_sf"/>
</dbReference>
<keyword evidence="1" id="KW-0521">NADP</keyword>
<dbReference type="SUPFAM" id="SSF51735">
    <property type="entry name" value="NAD(P)-binding Rossmann-fold domains"/>
    <property type="match status" value="1"/>
</dbReference>
<evidence type="ECO:0000313" key="4">
    <source>
        <dbReference type="Proteomes" id="UP000069705"/>
    </source>
</evidence>
<protein>
    <submittedName>
        <fullName evidence="3">Alcohol dehydrogenase</fullName>
    </submittedName>
</protein>
<accession>A0A117IH42</accession>
<dbReference type="AlphaFoldDB" id="A0A117IH42"/>
<dbReference type="PANTHER" id="PTHR44154:SF1">
    <property type="entry name" value="QUINONE OXIDOREDUCTASE"/>
    <property type="match status" value="1"/>
</dbReference>
<organism evidence="3 4">
    <name type="scientific">Mycolicibacterium fortuitum subsp. acetamidolyticum</name>
    <dbReference type="NCBI Taxonomy" id="144550"/>
    <lineage>
        <taxon>Bacteria</taxon>
        <taxon>Bacillati</taxon>
        <taxon>Actinomycetota</taxon>
        <taxon>Actinomycetes</taxon>
        <taxon>Mycobacteriales</taxon>
        <taxon>Mycobacteriaceae</taxon>
        <taxon>Mycolicibacterium</taxon>
    </lineage>
</organism>
<reference evidence="4" key="2">
    <citation type="submission" date="2016-02" db="EMBL/GenBank/DDBJ databases">
        <title>Draft genome sequence of five rapidly growing Mycobacterium species.</title>
        <authorList>
            <person name="Katahira K."/>
            <person name="Gotou Y."/>
            <person name="Iida K."/>
            <person name="Ogura Y."/>
            <person name="Hayashi T."/>
        </authorList>
    </citation>
    <scope>NUCLEOTIDE SEQUENCE [LARGE SCALE GENOMIC DNA]</scope>
    <source>
        <strain evidence="4">JCM6368</strain>
    </source>
</reference>
<dbReference type="SMART" id="SM00829">
    <property type="entry name" value="PKS_ER"/>
    <property type="match status" value="1"/>
</dbReference>
<dbReference type="CDD" id="cd08272">
    <property type="entry name" value="MDR6"/>
    <property type="match status" value="1"/>
</dbReference>
<dbReference type="InterPro" id="IPR013154">
    <property type="entry name" value="ADH-like_N"/>
</dbReference>
<evidence type="ECO:0000259" key="2">
    <source>
        <dbReference type="SMART" id="SM00829"/>
    </source>
</evidence>
<dbReference type="EMBL" id="BCSZ01000080">
    <property type="protein sequence ID" value="GAT06726.1"/>
    <property type="molecule type" value="Genomic_DNA"/>
</dbReference>
<sequence length="328" mass="33836">MRAAVLTAYGTPLQIREVPLPIPGPREVLVRIMASGVNPLDIKIRRGEAAHAKMTPPAILGIDMAGVVKAVGAQVDQFRVGDEVFGMTGGVGGVAGSLAELAAVDTRLIAHKPKALSMNQAAALPLGFITSWEGLVDRAGVAAGQQVLIHGGAGGVGFLAVQIALSRGAQVFATGGASSQEAIRKVGATPIDYTTRTVDDYVDEYTGGEGFDIIVDNVGGDTLDASFAAVKRYTGHVVSALGWGTHSLAPLSFRGATYSGVFTLMPLLTGRGREHHGHIVSQAAALADSGRLIPRMNSTTFTLDKVNDAHAAVENGSATGKVVVQPNV</sequence>
<feature type="domain" description="Enoyl reductase (ER)" evidence="2">
    <location>
        <begin position="10"/>
        <end position="324"/>
    </location>
</feature>
<evidence type="ECO:0000313" key="3">
    <source>
        <dbReference type="EMBL" id="GAT06726.1"/>
    </source>
</evidence>
<dbReference type="SUPFAM" id="SSF50129">
    <property type="entry name" value="GroES-like"/>
    <property type="match status" value="1"/>
</dbReference>
<dbReference type="RefSeq" id="WP_061265763.1">
    <property type="nucleotide sequence ID" value="NZ_BCSZ01000080.1"/>
</dbReference>
<name>A0A117IH42_MYCFO</name>
<evidence type="ECO:0000256" key="1">
    <source>
        <dbReference type="ARBA" id="ARBA00022857"/>
    </source>
</evidence>
<dbReference type="InterPro" id="IPR036291">
    <property type="entry name" value="NAD(P)-bd_dom_sf"/>
</dbReference>
<reference evidence="3 4" key="1">
    <citation type="journal article" date="2016" name="Genome Announc.">
        <title>Draft Genome Sequences of Five Rapidly Growing Mycobacterium Species, M. thermoresistibile, M. fortuitum subsp. acetamidolyticum, M. canariasense, M. brisbanense, and M. novocastrense.</title>
        <authorList>
            <person name="Katahira K."/>
            <person name="Ogura Y."/>
            <person name="Gotoh Y."/>
            <person name="Hayashi T."/>
        </authorList>
    </citation>
    <scope>NUCLEOTIDE SEQUENCE [LARGE SCALE GENOMIC DNA]</scope>
    <source>
        <strain evidence="3 4">JCM6368</strain>
    </source>
</reference>
<dbReference type="InterPro" id="IPR051603">
    <property type="entry name" value="Zinc-ADH_QOR/CCCR"/>
</dbReference>
<dbReference type="Pfam" id="PF13602">
    <property type="entry name" value="ADH_zinc_N_2"/>
    <property type="match status" value="1"/>
</dbReference>
<dbReference type="PANTHER" id="PTHR44154">
    <property type="entry name" value="QUINONE OXIDOREDUCTASE"/>
    <property type="match status" value="1"/>
</dbReference>
<dbReference type="Pfam" id="PF08240">
    <property type="entry name" value="ADH_N"/>
    <property type="match status" value="1"/>
</dbReference>
<gene>
    <name evidence="3" type="ORF">RMCFA_6837</name>
</gene>
<dbReference type="InterPro" id="IPR020843">
    <property type="entry name" value="ER"/>
</dbReference>
<proteinExistence type="predicted"/>
<dbReference type="GO" id="GO:0016491">
    <property type="term" value="F:oxidoreductase activity"/>
    <property type="evidence" value="ECO:0007669"/>
    <property type="project" value="InterPro"/>
</dbReference>
<dbReference type="Gene3D" id="3.90.180.10">
    <property type="entry name" value="Medium-chain alcohol dehydrogenases, catalytic domain"/>
    <property type="match status" value="1"/>
</dbReference>
<dbReference type="Gene3D" id="3.40.50.720">
    <property type="entry name" value="NAD(P)-binding Rossmann-like Domain"/>
    <property type="match status" value="1"/>
</dbReference>
<comment type="caution">
    <text evidence="3">The sequence shown here is derived from an EMBL/GenBank/DDBJ whole genome shotgun (WGS) entry which is preliminary data.</text>
</comment>